<dbReference type="EMBL" id="CAXDID020000235">
    <property type="protein sequence ID" value="CAL6061639.1"/>
    <property type="molecule type" value="Genomic_DNA"/>
</dbReference>
<gene>
    <name evidence="2" type="ORF">HINF_LOCUS49807</name>
    <name evidence="1" type="ORF">HINF_LOCUS5890</name>
</gene>
<reference evidence="2 3" key="2">
    <citation type="submission" date="2024-07" db="EMBL/GenBank/DDBJ databases">
        <authorList>
            <person name="Akdeniz Z."/>
        </authorList>
    </citation>
    <scope>NUCLEOTIDE SEQUENCE [LARGE SCALE GENOMIC DNA]</scope>
</reference>
<accession>A0AA86NEU7</accession>
<dbReference type="AlphaFoldDB" id="A0AA86NEU7"/>
<evidence type="ECO:0000313" key="2">
    <source>
        <dbReference type="EMBL" id="CAL6061639.1"/>
    </source>
</evidence>
<proteinExistence type="predicted"/>
<name>A0AA86NEU7_9EUKA</name>
<reference evidence="1" key="1">
    <citation type="submission" date="2023-06" db="EMBL/GenBank/DDBJ databases">
        <authorList>
            <person name="Kurt Z."/>
        </authorList>
    </citation>
    <scope>NUCLEOTIDE SEQUENCE</scope>
</reference>
<dbReference type="Proteomes" id="UP001642409">
    <property type="component" value="Unassembled WGS sequence"/>
</dbReference>
<keyword evidence="3" id="KW-1185">Reference proteome</keyword>
<dbReference type="EMBL" id="CATOUU010000153">
    <property type="protein sequence ID" value="CAI9918245.1"/>
    <property type="molecule type" value="Genomic_DNA"/>
</dbReference>
<protein>
    <submittedName>
        <fullName evidence="2">Hypothetical_protein</fullName>
    </submittedName>
</protein>
<organism evidence="1">
    <name type="scientific">Hexamita inflata</name>
    <dbReference type="NCBI Taxonomy" id="28002"/>
    <lineage>
        <taxon>Eukaryota</taxon>
        <taxon>Metamonada</taxon>
        <taxon>Diplomonadida</taxon>
        <taxon>Hexamitidae</taxon>
        <taxon>Hexamitinae</taxon>
        <taxon>Hexamita</taxon>
    </lineage>
</organism>
<evidence type="ECO:0000313" key="3">
    <source>
        <dbReference type="Proteomes" id="UP001642409"/>
    </source>
</evidence>
<sequence>MNANLFDTLQFLKYFVGQQPKFMTTCMEQKQSDKLCSEVSLTVNTYNDVQIMGLQQRFTSGNLGPVTSVFRFDIIDLIKQANNNQSTMTLMTIMTFHCVQNQMIENNLHR</sequence>
<comment type="caution">
    <text evidence="1">The sequence shown here is derived from an EMBL/GenBank/DDBJ whole genome shotgun (WGS) entry which is preliminary data.</text>
</comment>
<evidence type="ECO:0000313" key="1">
    <source>
        <dbReference type="EMBL" id="CAI9918245.1"/>
    </source>
</evidence>